<reference evidence="1" key="1">
    <citation type="submission" date="2021-01" db="EMBL/GenBank/DDBJ databases">
        <authorList>
            <consortium name="Genoscope - CEA"/>
            <person name="William W."/>
        </authorList>
    </citation>
    <scope>NUCLEOTIDE SEQUENCE</scope>
</reference>
<keyword evidence="2" id="KW-1185">Reference proteome</keyword>
<evidence type="ECO:0000313" key="1">
    <source>
        <dbReference type="EMBL" id="CAD8133858.1"/>
    </source>
</evidence>
<evidence type="ECO:0000313" key="2">
    <source>
        <dbReference type="Proteomes" id="UP000689195"/>
    </source>
</evidence>
<organism evidence="1 2">
    <name type="scientific">Paramecium pentaurelia</name>
    <dbReference type="NCBI Taxonomy" id="43138"/>
    <lineage>
        <taxon>Eukaryota</taxon>
        <taxon>Sar</taxon>
        <taxon>Alveolata</taxon>
        <taxon>Ciliophora</taxon>
        <taxon>Intramacronucleata</taxon>
        <taxon>Oligohymenophorea</taxon>
        <taxon>Peniculida</taxon>
        <taxon>Parameciidae</taxon>
        <taxon>Paramecium</taxon>
    </lineage>
</organism>
<accession>A0A8S1S0P2</accession>
<gene>
    <name evidence="1" type="ORF">PPENT_87.1.T0030010</name>
</gene>
<dbReference type="Proteomes" id="UP000689195">
    <property type="component" value="Unassembled WGS sequence"/>
</dbReference>
<protein>
    <submittedName>
        <fullName evidence="1">Uncharacterized protein</fullName>
    </submittedName>
</protein>
<dbReference type="AlphaFoldDB" id="A0A8S1S0P2"/>
<proteinExistence type="predicted"/>
<comment type="caution">
    <text evidence="1">The sequence shown here is derived from an EMBL/GenBank/DDBJ whole genome shotgun (WGS) entry which is preliminary data.</text>
</comment>
<dbReference type="EMBL" id="CAJJDO010000003">
    <property type="protein sequence ID" value="CAD8133858.1"/>
    <property type="molecule type" value="Genomic_DNA"/>
</dbReference>
<dbReference type="OrthoDB" id="301032at2759"/>
<sequence length="219" mass="25740">MFEDVKSESIESNQKNDELNQELQQYWKKIITNLGENFLHLQKFSKECDSLEIIQSLNLLEQAKRDQICKYDQNEISSQFELLKSQSINNNQEMQQHLDGMLQMIEKQQQIEQKNNEMLIKLMKTQVDNSKKLTDLQIDLQRENTNKYSSNILNLRGSMIDKAKSTIPYSAYNSPDNREIRQQSMYNNLLSNIKLTHVSGTHNDNNTHLRKVSKINPLF</sequence>
<name>A0A8S1S0P2_9CILI</name>